<protein>
    <submittedName>
        <fullName evidence="6">2-polyprenyl-6-methoxyphenol hydroxylase-like FAD-dependent oxidoreductase</fullName>
    </submittedName>
</protein>
<dbReference type="AlphaFoldDB" id="A0A4V3FUD3"/>
<dbReference type="InterPro" id="IPR002938">
    <property type="entry name" value="FAD-bd"/>
</dbReference>
<dbReference type="GO" id="GO:0004497">
    <property type="term" value="F:monooxygenase activity"/>
    <property type="evidence" value="ECO:0007669"/>
    <property type="project" value="UniProtKB-KW"/>
</dbReference>
<dbReference type="Proteomes" id="UP000294927">
    <property type="component" value="Unassembled WGS sequence"/>
</dbReference>
<dbReference type="SUPFAM" id="SSF51905">
    <property type="entry name" value="FAD/NAD(P)-binding domain"/>
    <property type="match status" value="1"/>
</dbReference>
<dbReference type="PANTHER" id="PTHR47178">
    <property type="entry name" value="MONOOXYGENASE, FAD-BINDING"/>
    <property type="match status" value="1"/>
</dbReference>
<evidence type="ECO:0000259" key="5">
    <source>
        <dbReference type="Pfam" id="PF01494"/>
    </source>
</evidence>
<proteinExistence type="predicted"/>
<reference evidence="6 7" key="1">
    <citation type="submission" date="2019-03" db="EMBL/GenBank/DDBJ databases">
        <title>Genomic Encyclopedia of Archaeal and Bacterial Type Strains, Phase II (KMG-II): from individual species to whole genera.</title>
        <authorList>
            <person name="Goeker M."/>
        </authorList>
    </citation>
    <scope>NUCLEOTIDE SEQUENCE [LARGE SCALE GENOMIC DNA]</scope>
    <source>
        <strain evidence="6 7">DSM 45499</strain>
    </source>
</reference>
<dbReference type="Gene3D" id="3.50.50.60">
    <property type="entry name" value="FAD/NAD(P)-binding domain"/>
    <property type="match status" value="1"/>
</dbReference>
<keyword evidence="7" id="KW-1185">Reference proteome</keyword>
<evidence type="ECO:0000256" key="1">
    <source>
        <dbReference type="ARBA" id="ARBA00022630"/>
    </source>
</evidence>
<evidence type="ECO:0000256" key="2">
    <source>
        <dbReference type="ARBA" id="ARBA00022827"/>
    </source>
</evidence>
<accession>A0A4V3FUD3</accession>
<dbReference type="Pfam" id="PF01494">
    <property type="entry name" value="FAD_binding_3"/>
    <property type="match status" value="2"/>
</dbReference>
<name>A0A4V3FUD3_9PSEU</name>
<dbReference type="EMBL" id="SOCP01000003">
    <property type="protein sequence ID" value="TDV54801.1"/>
    <property type="molecule type" value="Genomic_DNA"/>
</dbReference>
<keyword evidence="1" id="KW-0285">Flavoprotein</keyword>
<dbReference type="InterPro" id="IPR036188">
    <property type="entry name" value="FAD/NAD-bd_sf"/>
</dbReference>
<dbReference type="RefSeq" id="WP_133901947.1">
    <property type="nucleotide sequence ID" value="NZ_SOCP01000003.1"/>
</dbReference>
<organism evidence="6 7">
    <name type="scientific">Actinophytocola oryzae</name>
    <dbReference type="NCBI Taxonomy" id="502181"/>
    <lineage>
        <taxon>Bacteria</taxon>
        <taxon>Bacillati</taxon>
        <taxon>Actinomycetota</taxon>
        <taxon>Actinomycetes</taxon>
        <taxon>Pseudonocardiales</taxon>
        <taxon>Pseudonocardiaceae</taxon>
    </lineage>
</organism>
<evidence type="ECO:0000256" key="3">
    <source>
        <dbReference type="ARBA" id="ARBA00023002"/>
    </source>
</evidence>
<dbReference type="PANTHER" id="PTHR47178:SF5">
    <property type="entry name" value="FAD-BINDING DOMAIN-CONTAINING PROTEIN"/>
    <property type="match status" value="1"/>
</dbReference>
<feature type="domain" description="FAD-binding" evidence="5">
    <location>
        <begin position="291"/>
        <end position="363"/>
    </location>
</feature>
<comment type="caution">
    <text evidence="6">The sequence shown here is derived from an EMBL/GenBank/DDBJ whole genome shotgun (WGS) entry which is preliminary data.</text>
</comment>
<feature type="domain" description="FAD-binding" evidence="5">
    <location>
        <begin position="4"/>
        <end position="170"/>
    </location>
</feature>
<sequence>MIGNVAIIGGGTGGLCLAQVLHRAGVRVSVHERSRARTERMQGYSLHINPVGSRVLHDVLPPEKWRAFLATAGAHSSGFGFLDEQLHEMVVIDDARGRHDPAWAYHSVSRITLHQLLLDGVADVVEYDHEFERYERNPDGTVTCHFVNGDTVTADVVVGADGARSRVRGQYLPHADRVHTGLTLVAGKYPLTAETRGTLPARMLDGPNTVLAPGGCGLFVSPHDIESVAPHNGIGADSADLSTVDPVLFDNTSSYMIWAFVAGEYPGCELSSMDGLALRDMVAERTAAWHPRLGAMITGSPVESISVVPILTSVSVPRWPTTNITLLGDAIHSMTPFRGVGASVAMHNAAHLGRNLVAADRGDLDVLAALRDFERHMTLYGFAAVRDSLRAAREMVSGARVGSSLDQAISRFFPGVSKDYWRVAL</sequence>
<dbReference type="PRINTS" id="PR00420">
    <property type="entry name" value="RNGMNOXGNASE"/>
</dbReference>
<evidence type="ECO:0000313" key="6">
    <source>
        <dbReference type="EMBL" id="TDV54801.1"/>
    </source>
</evidence>
<dbReference type="OrthoDB" id="3322136at2"/>
<keyword evidence="3" id="KW-0560">Oxidoreductase</keyword>
<evidence type="ECO:0000256" key="4">
    <source>
        <dbReference type="ARBA" id="ARBA00023033"/>
    </source>
</evidence>
<keyword evidence="4" id="KW-0503">Monooxygenase</keyword>
<dbReference type="GO" id="GO:0071949">
    <property type="term" value="F:FAD binding"/>
    <property type="evidence" value="ECO:0007669"/>
    <property type="project" value="InterPro"/>
</dbReference>
<gene>
    <name evidence="6" type="ORF">CLV71_10341</name>
</gene>
<evidence type="ECO:0000313" key="7">
    <source>
        <dbReference type="Proteomes" id="UP000294927"/>
    </source>
</evidence>
<keyword evidence="2" id="KW-0274">FAD</keyword>